<dbReference type="Proteomes" id="UP001604277">
    <property type="component" value="Unassembled WGS sequence"/>
</dbReference>
<dbReference type="EMBL" id="JBFOLJ010000001">
    <property type="protein sequence ID" value="KAL2556651.1"/>
    <property type="molecule type" value="Genomic_DNA"/>
</dbReference>
<proteinExistence type="predicted"/>
<name>A0ABD1X3U2_9LAMI</name>
<reference evidence="2" key="1">
    <citation type="submission" date="2024-07" db="EMBL/GenBank/DDBJ databases">
        <title>Two chromosome-level genome assemblies of Korean endemic species Abeliophyllum distichum and Forsythia ovata (Oleaceae).</title>
        <authorList>
            <person name="Jang H."/>
        </authorList>
    </citation>
    <scope>NUCLEOTIDE SEQUENCE [LARGE SCALE GENOMIC DNA]</scope>
</reference>
<keyword evidence="2" id="KW-1185">Reference proteome</keyword>
<evidence type="ECO:0008006" key="3">
    <source>
        <dbReference type="Google" id="ProtNLM"/>
    </source>
</evidence>
<evidence type="ECO:0000313" key="1">
    <source>
        <dbReference type="EMBL" id="KAL2556651.1"/>
    </source>
</evidence>
<dbReference type="PANTHER" id="PTHR33265:SF5">
    <property type="entry name" value="COTTON FIBER PROTEIN"/>
    <property type="match status" value="1"/>
</dbReference>
<accession>A0ABD1X3U2</accession>
<evidence type="ECO:0000313" key="2">
    <source>
        <dbReference type="Proteomes" id="UP001604277"/>
    </source>
</evidence>
<comment type="caution">
    <text evidence="1">The sequence shown here is derived from an EMBL/GenBank/DDBJ whole genome shotgun (WGS) entry which is preliminary data.</text>
</comment>
<organism evidence="1 2">
    <name type="scientific">Forsythia ovata</name>
    <dbReference type="NCBI Taxonomy" id="205694"/>
    <lineage>
        <taxon>Eukaryota</taxon>
        <taxon>Viridiplantae</taxon>
        <taxon>Streptophyta</taxon>
        <taxon>Embryophyta</taxon>
        <taxon>Tracheophyta</taxon>
        <taxon>Spermatophyta</taxon>
        <taxon>Magnoliopsida</taxon>
        <taxon>eudicotyledons</taxon>
        <taxon>Gunneridae</taxon>
        <taxon>Pentapetalae</taxon>
        <taxon>asterids</taxon>
        <taxon>lamiids</taxon>
        <taxon>Lamiales</taxon>
        <taxon>Oleaceae</taxon>
        <taxon>Forsythieae</taxon>
        <taxon>Forsythia</taxon>
    </lineage>
</organism>
<protein>
    <recommendedName>
        <fullName evidence="3">Cotton fiber protein</fullName>
    </recommendedName>
</protein>
<dbReference type="AlphaFoldDB" id="A0ABD1X3U2"/>
<dbReference type="PANTHER" id="PTHR33265">
    <property type="entry name" value="AVR9/CF-9 RAPIDLY ELICITED PROTEIN-RELATED"/>
    <property type="match status" value="1"/>
</dbReference>
<dbReference type="Pfam" id="PF05553">
    <property type="entry name" value="DUF761"/>
    <property type="match status" value="1"/>
</dbReference>
<sequence length="171" mass="19784">MQKKNSDFTRRAWKILRLALLSAREDGLFRKRLAISLNTLLKSIKCLRHGGGGRGPLIYGERELSFDSTPLIHVKMHRPSSLRFKMPRIPCINNPNVLDFDFNDCEEDIEMDYDNVVKERFSNGGDDIENGCDEEIDLKAEEFIDKFYAQMKLQRQISYLQYNEMLTGGAS</sequence>
<dbReference type="InterPro" id="IPR008480">
    <property type="entry name" value="DUF761_pln"/>
</dbReference>
<gene>
    <name evidence="1" type="ORF">Fot_01390</name>
</gene>